<accession>A0A1R4B2E0</accession>
<keyword evidence="2" id="KW-1133">Transmembrane helix</keyword>
<evidence type="ECO:0000313" key="3">
    <source>
        <dbReference type="EMBL" id="SJL83078.1"/>
    </source>
</evidence>
<evidence type="ECO:0000256" key="1">
    <source>
        <dbReference type="SAM" id="MobiDB-lite"/>
    </source>
</evidence>
<evidence type="ECO:0000256" key="2">
    <source>
        <dbReference type="SAM" id="Phobius"/>
    </source>
</evidence>
<feature type="transmembrane region" description="Helical" evidence="2">
    <location>
        <begin position="126"/>
        <end position="144"/>
    </location>
</feature>
<feature type="region of interest" description="Disordered" evidence="1">
    <location>
        <begin position="1"/>
        <end position="27"/>
    </location>
</feature>
<feature type="transmembrane region" description="Helical" evidence="2">
    <location>
        <begin position="275"/>
        <end position="297"/>
    </location>
</feature>
<keyword evidence="2" id="KW-0472">Membrane</keyword>
<name>A0A1R4B2E0_9VIBR</name>
<gene>
    <name evidence="3" type="ORF">VPAL9027_01026</name>
</gene>
<reference evidence="3 4" key="1">
    <citation type="submission" date="2017-02" db="EMBL/GenBank/DDBJ databases">
        <authorList>
            <person name="Peterson S.W."/>
        </authorList>
    </citation>
    <scope>NUCLEOTIDE SEQUENCE [LARGE SCALE GENOMIC DNA]</scope>
    <source>
        <strain evidence="3 4">CECT 9027</strain>
    </source>
</reference>
<dbReference type="AlphaFoldDB" id="A0A1R4B2E0"/>
<organism evidence="3 4">
    <name type="scientific">Vibrio palustris</name>
    <dbReference type="NCBI Taxonomy" id="1918946"/>
    <lineage>
        <taxon>Bacteria</taxon>
        <taxon>Pseudomonadati</taxon>
        <taxon>Pseudomonadota</taxon>
        <taxon>Gammaproteobacteria</taxon>
        <taxon>Vibrionales</taxon>
        <taxon>Vibrionaceae</taxon>
        <taxon>Vibrio</taxon>
    </lineage>
</organism>
<protein>
    <submittedName>
        <fullName evidence="3">Uncharacterized protein</fullName>
    </submittedName>
</protein>
<keyword evidence="4" id="KW-1185">Reference proteome</keyword>
<dbReference type="OrthoDB" id="6356576at2"/>
<dbReference type="EMBL" id="FUFT01000002">
    <property type="protein sequence ID" value="SJL83078.1"/>
    <property type="molecule type" value="Genomic_DNA"/>
</dbReference>
<proteinExistence type="predicted"/>
<sequence>MSDLRQVGPNEWVGPEKTGITPHLSHTEHAKRSYKAGNVLHEPLMPGNHIVPIDYENRPTEHMGEFWDAYSAGGHETFLDMRPHSSHARGNILYSMLLAVFLWGGYKCLNAMAWGGDWELNTVDQGILAVFALIVLIGFFRPVALPIRLHKRNQEVYVKHKGVLYRIPWDECELSVMYKGFYLGAASIKDTYQLVMWLNPKHAVNQDLTGQKYEKLLLNEVVGEHIPAYGYYEYIRRYMTGDEPFAMTISTEEKVGGRNKELLNQYGPIRAQFNYYFFATVALLVKPTFFCLTYAPIKDKWPEEVHEWTGERCNWI</sequence>
<dbReference type="RefSeq" id="WP_077312957.1">
    <property type="nucleotide sequence ID" value="NZ_AP024887.1"/>
</dbReference>
<keyword evidence="2" id="KW-0812">Transmembrane</keyword>
<feature type="transmembrane region" description="Helical" evidence="2">
    <location>
        <begin position="92"/>
        <end position="114"/>
    </location>
</feature>
<dbReference type="Proteomes" id="UP000189475">
    <property type="component" value="Unassembled WGS sequence"/>
</dbReference>
<evidence type="ECO:0000313" key="4">
    <source>
        <dbReference type="Proteomes" id="UP000189475"/>
    </source>
</evidence>
<dbReference type="STRING" id="1918946.VPAL9027_01026"/>